<dbReference type="Pfam" id="PF07653">
    <property type="entry name" value="SH3_2"/>
    <property type="match status" value="1"/>
</dbReference>
<dbReference type="Proteomes" id="UP000663840">
    <property type="component" value="Unassembled WGS sequence"/>
</dbReference>
<evidence type="ECO:0000259" key="10">
    <source>
        <dbReference type="PROSITE" id="PS50002"/>
    </source>
</evidence>
<dbReference type="PROSITE" id="PS00518">
    <property type="entry name" value="ZF_RING_1"/>
    <property type="match status" value="1"/>
</dbReference>
<keyword evidence="4 7" id="KW-0863">Zinc-finger</keyword>
<dbReference type="InterPro" id="IPR013083">
    <property type="entry name" value="Znf_RING/FYVE/PHD"/>
</dbReference>
<dbReference type="SUPFAM" id="SSF57850">
    <property type="entry name" value="RING/U-box"/>
    <property type="match status" value="1"/>
</dbReference>
<dbReference type="SUPFAM" id="SSF50044">
    <property type="entry name" value="SH3-domain"/>
    <property type="match status" value="1"/>
</dbReference>
<dbReference type="PROSITE" id="PS50002">
    <property type="entry name" value="SH3"/>
    <property type="match status" value="1"/>
</dbReference>
<feature type="region of interest" description="Disordered" evidence="9">
    <location>
        <begin position="361"/>
        <end position="445"/>
    </location>
</feature>
<dbReference type="InterPro" id="IPR047134">
    <property type="entry name" value="RNF4"/>
</dbReference>
<evidence type="ECO:0000256" key="5">
    <source>
        <dbReference type="ARBA" id="ARBA00022833"/>
    </source>
</evidence>
<dbReference type="PANTHER" id="PTHR23041">
    <property type="entry name" value="RING FINGER DOMAIN-CONTAINING"/>
    <property type="match status" value="1"/>
</dbReference>
<evidence type="ECO:0008006" key="14">
    <source>
        <dbReference type="Google" id="ProtNLM"/>
    </source>
</evidence>
<accession>A0A8H2WFQ9</accession>
<dbReference type="InterPro" id="IPR001841">
    <property type="entry name" value="Znf_RING"/>
</dbReference>
<evidence type="ECO:0000256" key="6">
    <source>
        <dbReference type="ARBA" id="ARBA00022843"/>
    </source>
</evidence>
<gene>
    <name evidence="12" type="ORF">RDB_LOCUS16146</name>
</gene>
<proteinExistence type="inferred from homology"/>
<evidence type="ECO:0000259" key="11">
    <source>
        <dbReference type="PROSITE" id="PS50089"/>
    </source>
</evidence>
<feature type="compositionally biased region" description="Pro residues" evidence="9">
    <location>
        <begin position="234"/>
        <end position="246"/>
    </location>
</feature>
<dbReference type="PROSITE" id="PS50089">
    <property type="entry name" value="ZF_RING_2"/>
    <property type="match status" value="1"/>
</dbReference>
<feature type="compositionally biased region" description="Polar residues" evidence="9">
    <location>
        <begin position="266"/>
        <end position="284"/>
    </location>
</feature>
<dbReference type="GO" id="GO:0008270">
    <property type="term" value="F:zinc ion binding"/>
    <property type="evidence" value="ECO:0007669"/>
    <property type="project" value="UniProtKB-KW"/>
</dbReference>
<name>A0A8H2WFQ9_9AGAM</name>
<keyword evidence="3" id="KW-0479">Metal-binding</keyword>
<keyword evidence="6" id="KW-0832">Ubl conjugation</keyword>
<comment type="caution">
    <text evidence="12">The sequence shown here is derived from an EMBL/GenBank/DDBJ whole genome shotgun (WGS) entry which is preliminary data.</text>
</comment>
<evidence type="ECO:0000256" key="1">
    <source>
        <dbReference type="ARBA" id="ARBA00008649"/>
    </source>
</evidence>
<evidence type="ECO:0000256" key="7">
    <source>
        <dbReference type="PROSITE-ProRule" id="PRU00175"/>
    </source>
</evidence>
<keyword evidence="5" id="KW-0862">Zinc</keyword>
<dbReference type="AlphaFoldDB" id="A0A8H2WFQ9"/>
<evidence type="ECO:0000313" key="12">
    <source>
        <dbReference type="EMBL" id="CAE6366106.1"/>
    </source>
</evidence>
<feature type="domain" description="RING-type" evidence="11">
    <location>
        <begin position="7"/>
        <end position="48"/>
    </location>
</feature>
<evidence type="ECO:0000313" key="13">
    <source>
        <dbReference type="Proteomes" id="UP000663840"/>
    </source>
</evidence>
<dbReference type="InterPro" id="IPR001452">
    <property type="entry name" value="SH3_domain"/>
</dbReference>
<feature type="region of interest" description="Disordered" evidence="9">
    <location>
        <begin position="210"/>
        <end position="336"/>
    </location>
</feature>
<feature type="compositionally biased region" description="Polar residues" evidence="9">
    <location>
        <begin position="361"/>
        <end position="382"/>
    </location>
</feature>
<comment type="similarity">
    <text evidence="1">Belongs to the SH3RF family.</text>
</comment>
<evidence type="ECO:0000256" key="2">
    <source>
        <dbReference type="ARBA" id="ARBA00022443"/>
    </source>
</evidence>
<dbReference type="Gene3D" id="2.30.30.40">
    <property type="entry name" value="SH3 Domains"/>
    <property type="match status" value="1"/>
</dbReference>
<dbReference type="EMBL" id="CAJMWR010000302">
    <property type="protein sequence ID" value="CAE6366106.1"/>
    <property type="molecule type" value="Genomic_DNA"/>
</dbReference>
<dbReference type="InterPro" id="IPR017907">
    <property type="entry name" value="Znf_RING_CS"/>
</dbReference>
<reference evidence="12" key="1">
    <citation type="submission" date="2021-01" db="EMBL/GenBank/DDBJ databases">
        <authorList>
            <person name="Kaushik A."/>
        </authorList>
    </citation>
    <scope>NUCLEOTIDE SEQUENCE</scope>
    <source>
        <strain evidence="12">AG1-1A</strain>
    </source>
</reference>
<evidence type="ECO:0000256" key="4">
    <source>
        <dbReference type="ARBA" id="ARBA00022771"/>
    </source>
</evidence>
<dbReference type="PANTHER" id="PTHR23041:SF78">
    <property type="entry name" value="E3 UBIQUITIN-PROTEIN LIGASE RNF4"/>
    <property type="match status" value="1"/>
</dbReference>
<evidence type="ECO:0000256" key="8">
    <source>
        <dbReference type="PROSITE-ProRule" id="PRU00192"/>
    </source>
</evidence>
<keyword evidence="2 8" id="KW-0728">SH3 domain</keyword>
<protein>
    <recommendedName>
        <fullName evidence="14">SH3 domain-containing protein</fullName>
    </recommendedName>
</protein>
<sequence>MFVLQECSICFEDYDAERQPYSIPCGHVFCQPCLDSLISSSPQCPNCRVSYASVSIRKVICTFQEREPNSQSSSAQEPEAEVLMWQALQSAIESPDDSKQRKSITQNNPESALLAAGMPKNILTALNMMRLLVEAEEKNGSLKDKLNTSWAVEESLRDQISRLETKLNIPQESTCTSSEHFKLLLADIQKIQTTVEIINKRTSDVARLMNTQPEATGSQQLPTESSDRKYKAPIPLPGPIPVPESVPAPILKKQPPKPGILRKSAPQGTNSPTTSPAESPTASRISLGITHSADQEPWGPIHYRYPCTPTPTKQLMSPPTTPSVLPEPLDGPSLFGQTSHVSTFGLLIEEKLNLESGSQMNRWKSAHPQPNNTLPGGSSNEQAPHPPSHVVSKHLSMHHETTSRKLHPGHFSMHTPSIPHNNTNPVFTHLHSAPAPAPTQPSLAKDPSMSAIPNSTSVPISKPQLQPRTLTVLFDFSGTSSTELILRNGQKLQLLPESDTNKEWIWCLDETGKTGYAPRSYVTVDDI</sequence>
<evidence type="ECO:0000256" key="9">
    <source>
        <dbReference type="SAM" id="MobiDB-lite"/>
    </source>
</evidence>
<dbReference type="SMART" id="SM00184">
    <property type="entry name" value="RING"/>
    <property type="match status" value="1"/>
</dbReference>
<evidence type="ECO:0000256" key="3">
    <source>
        <dbReference type="ARBA" id="ARBA00022723"/>
    </source>
</evidence>
<dbReference type="Gene3D" id="3.30.40.10">
    <property type="entry name" value="Zinc/RING finger domain, C3HC4 (zinc finger)"/>
    <property type="match status" value="1"/>
</dbReference>
<dbReference type="SMART" id="SM00326">
    <property type="entry name" value="SH3"/>
    <property type="match status" value="1"/>
</dbReference>
<dbReference type="Pfam" id="PF13639">
    <property type="entry name" value="zf-RING_2"/>
    <property type="match status" value="1"/>
</dbReference>
<feature type="domain" description="SH3" evidence="10">
    <location>
        <begin position="465"/>
        <end position="527"/>
    </location>
</feature>
<feature type="compositionally biased region" description="Polar residues" evidence="9">
    <location>
        <begin position="414"/>
        <end position="426"/>
    </location>
</feature>
<organism evidence="12 13">
    <name type="scientific">Rhizoctonia solani</name>
    <dbReference type="NCBI Taxonomy" id="456999"/>
    <lineage>
        <taxon>Eukaryota</taxon>
        <taxon>Fungi</taxon>
        <taxon>Dikarya</taxon>
        <taxon>Basidiomycota</taxon>
        <taxon>Agaricomycotina</taxon>
        <taxon>Agaricomycetes</taxon>
        <taxon>Cantharellales</taxon>
        <taxon>Ceratobasidiaceae</taxon>
        <taxon>Rhizoctonia</taxon>
    </lineage>
</organism>
<dbReference type="InterPro" id="IPR036028">
    <property type="entry name" value="SH3-like_dom_sf"/>
</dbReference>
<feature type="compositionally biased region" description="Polar residues" evidence="9">
    <location>
        <begin position="210"/>
        <end position="224"/>
    </location>
</feature>